<comment type="subcellular location">
    <subcellularLocation>
        <location evidence="1">Cell inner membrane</location>
    </subcellularLocation>
</comment>
<comment type="caution">
    <text evidence="7">The sequence shown here is derived from an EMBL/GenBank/DDBJ whole genome shotgun (WGS) entry which is preliminary data.</text>
</comment>
<evidence type="ECO:0000256" key="3">
    <source>
        <dbReference type="ARBA" id="ARBA00022519"/>
    </source>
</evidence>
<name>A0A0A0EVD7_9GAMM</name>
<dbReference type="GO" id="GO:0005886">
    <property type="term" value="C:plasma membrane"/>
    <property type="evidence" value="ECO:0007669"/>
    <property type="project" value="UniProtKB-SubCell"/>
</dbReference>
<dbReference type="GO" id="GO:0016746">
    <property type="term" value="F:acyltransferase activity"/>
    <property type="evidence" value="ECO:0007669"/>
    <property type="project" value="UniProtKB-KW"/>
</dbReference>
<dbReference type="InterPro" id="IPR004960">
    <property type="entry name" value="LipA_acyltrans"/>
</dbReference>
<dbReference type="RefSeq" id="WP_036137565.1">
    <property type="nucleotide sequence ID" value="NZ_AVPU01000015.1"/>
</dbReference>
<organism evidence="7 8">
    <name type="scientific">Lysobacter daejeonensis GH1-9</name>
    <dbReference type="NCBI Taxonomy" id="1385517"/>
    <lineage>
        <taxon>Bacteria</taxon>
        <taxon>Pseudomonadati</taxon>
        <taxon>Pseudomonadota</taxon>
        <taxon>Gammaproteobacteria</taxon>
        <taxon>Lysobacterales</taxon>
        <taxon>Lysobacteraceae</taxon>
        <taxon>Aerolutibacter</taxon>
    </lineage>
</organism>
<dbReference type="STRING" id="1385517.N800_04855"/>
<dbReference type="Pfam" id="PF03279">
    <property type="entry name" value="Lip_A_acyltrans"/>
    <property type="match status" value="1"/>
</dbReference>
<dbReference type="CDD" id="cd07984">
    <property type="entry name" value="LPLAT_LABLAT-like"/>
    <property type="match status" value="1"/>
</dbReference>
<dbReference type="GO" id="GO:0009247">
    <property type="term" value="P:glycolipid biosynthetic process"/>
    <property type="evidence" value="ECO:0007669"/>
    <property type="project" value="UniProtKB-ARBA"/>
</dbReference>
<reference evidence="7 8" key="1">
    <citation type="submission" date="2013-08" db="EMBL/GenBank/DDBJ databases">
        <title>Genome sequencing of Lysobacter.</title>
        <authorList>
            <person name="Zhang S."/>
            <person name="Wang G."/>
        </authorList>
    </citation>
    <scope>NUCLEOTIDE SEQUENCE [LARGE SCALE GENOMIC DNA]</scope>
    <source>
        <strain evidence="7 8">GH1-9</strain>
    </source>
</reference>
<gene>
    <name evidence="7" type="ORF">N800_04855</name>
</gene>
<evidence type="ECO:0000313" key="7">
    <source>
        <dbReference type="EMBL" id="KGM54220.1"/>
    </source>
</evidence>
<keyword evidence="6 7" id="KW-0012">Acyltransferase</keyword>
<dbReference type="Proteomes" id="UP000029998">
    <property type="component" value="Unassembled WGS sequence"/>
</dbReference>
<keyword evidence="8" id="KW-1185">Reference proteome</keyword>
<evidence type="ECO:0000256" key="4">
    <source>
        <dbReference type="ARBA" id="ARBA00022679"/>
    </source>
</evidence>
<dbReference type="OrthoDB" id="9808633at2"/>
<evidence type="ECO:0000256" key="2">
    <source>
        <dbReference type="ARBA" id="ARBA00022475"/>
    </source>
</evidence>
<keyword evidence="2" id="KW-1003">Cell membrane</keyword>
<dbReference type="eggNOG" id="COG4261">
    <property type="taxonomic scope" value="Bacteria"/>
</dbReference>
<evidence type="ECO:0000256" key="1">
    <source>
        <dbReference type="ARBA" id="ARBA00004533"/>
    </source>
</evidence>
<keyword evidence="3" id="KW-0997">Cell inner membrane</keyword>
<dbReference type="AlphaFoldDB" id="A0A0A0EVD7"/>
<dbReference type="PANTHER" id="PTHR30606:SF9">
    <property type="entry name" value="LIPID A BIOSYNTHESIS LAUROYLTRANSFERASE"/>
    <property type="match status" value="1"/>
</dbReference>
<evidence type="ECO:0000256" key="5">
    <source>
        <dbReference type="ARBA" id="ARBA00023136"/>
    </source>
</evidence>
<evidence type="ECO:0000256" key="6">
    <source>
        <dbReference type="ARBA" id="ARBA00023315"/>
    </source>
</evidence>
<keyword evidence="4 7" id="KW-0808">Transferase</keyword>
<proteinExistence type="predicted"/>
<accession>A0A0A0EVD7</accession>
<evidence type="ECO:0000313" key="8">
    <source>
        <dbReference type="Proteomes" id="UP000029998"/>
    </source>
</evidence>
<sequence length="316" mass="35349">MSTVARAPHWAGIGESTFVTGIRFLCAVERWLGRWPFRLCLYPVVLGHWLFNRTARDASREYLQRLQATHAVFPRAPGIGSSLRHFVCFAETLLDKLLASHGRYPVERVRAEREVMLQQIARGEGGVIVTAHIGCLELCQALADAVPGFRLTALVHTAHAEDFNRLLKRLNPDTRVELLQVTELDAAMAIRLGERVAAGEFVAITGDRVPVRGGRNVFAPFLGRPAPFPVGPYVLAAALGCPLFAMACTHEGDGYRLRFERFCDRVVLPRGAREAALGEQASRFAQWLEAQVRQSPLDWFNFFPFWDQVPHDPAPR</sequence>
<dbReference type="EMBL" id="AVPU01000015">
    <property type="protein sequence ID" value="KGM54220.1"/>
    <property type="molecule type" value="Genomic_DNA"/>
</dbReference>
<protein>
    <submittedName>
        <fullName evidence="7">Acyltransferase</fullName>
    </submittedName>
</protein>
<keyword evidence="5" id="KW-0472">Membrane</keyword>
<dbReference type="PANTHER" id="PTHR30606">
    <property type="entry name" value="LIPID A BIOSYNTHESIS LAUROYL ACYLTRANSFERASE"/>
    <property type="match status" value="1"/>
</dbReference>